<dbReference type="OMA" id="EALTPWT"/>
<sequence>MSFVAATCTLIEIVKYMSEALTPWTVLFTHVVKLTCASAILALDVVFMRKRRNTSHLSVSAWTSLYCTCRTVQAPLTLPASLPRPSRLIILCSITAITLAIYAILTYRRLSAFDDYVRPANVKGYGFNDGEDADFSYTSRLSILRSVDKRGPVGSHRPSIGSLRSAKNEPVMLNDMQRAPSYYSHERDTQFDEYVARRGSLGARSDFERRTSSDYRRDSPPGDVSPDSLVVTGTVPSRTRGASITREVSYTSDHVLVAVPEEDHEAPGEAARQSDRTTLLGGSLRNSDESIMQLRPVLQEVDVPEPKWRREQGSDENTIYPR</sequence>
<gene>
    <name evidence="3" type="ORF">MAC_07446</name>
</gene>
<feature type="compositionally biased region" description="Basic and acidic residues" evidence="1">
    <location>
        <begin position="205"/>
        <end position="220"/>
    </location>
</feature>
<evidence type="ECO:0000313" key="3">
    <source>
        <dbReference type="EMBL" id="EFY86503.1"/>
    </source>
</evidence>
<dbReference type="AlphaFoldDB" id="E9EC37"/>
<proteinExistence type="predicted"/>
<dbReference type="eggNOG" id="ENOG502SYMB">
    <property type="taxonomic scope" value="Eukaryota"/>
</dbReference>
<reference evidence="3 4" key="1">
    <citation type="journal article" date="2011" name="PLoS Genet.">
        <title>Genome sequencing and comparative transcriptomics of the model entomopathogenic fungi Metarhizium anisopliae and M. acridum.</title>
        <authorList>
            <person name="Gao Q."/>
            <person name="Jin K."/>
            <person name="Ying S.H."/>
            <person name="Zhang Y."/>
            <person name="Xiao G."/>
            <person name="Shang Y."/>
            <person name="Duan Z."/>
            <person name="Hu X."/>
            <person name="Xie X.Q."/>
            <person name="Zhou G."/>
            <person name="Peng G."/>
            <person name="Luo Z."/>
            <person name="Huang W."/>
            <person name="Wang B."/>
            <person name="Fang W."/>
            <person name="Wang S."/>
            <person name="Zhong Y."/>
            <person name="Ma L.J."/>
            <person name="St Leger R.J."/>
            <person name="Zhao G.P."/>
            <person name="Pei Y."/>
            <person name="Feng M.G."/>
            <person name="Xia Y."/>
            <person name="Wang C."/>
        </authorList>
    </citation>
    <scope>NUCLEOTIDE SEQUENCE [LARGE SCALE GENOMIC DNA]</scope>
    <source>
        <strain evidence="3 4">CQMa 102</strain>
    </source>
</reference>
<evidence type="ECO:0000313" key="4">
    <source>
        <dbReference type="Proteomes" id="UP000002499"/>
    </source>
</evidence>
<name>E9EC37_METAQ</name>
<keyword evidence="2" id="KW-0812">Transmembrane</keyword>
<accession>E9EC37</accession>
<dbReference type="OrthoDB" id="5211263at2759"/>
<evidence type="ECO:0000256" key="1">
    <source>
        <dbReference type="SAM" id="MobiDB-lite"/>
    </source>
</evidence>
<keyword evidence="4" id="KW-1185">Reference proteome</keyword>
<dbReference type="EMBL" id="GL698545">
    <property type="protein sequence ID" value="EFY86503.1"/>
    <property type="molecule type" value="Genomic_DNA"/>
</dbReference>
<dbReference type="HOGENOM" id="CLU_044514_0_0_1"/>
<keyword evidence="2" id="KW-0472">Membrane</keyword>
<feature type="region of interest" description="Disordered" evidence="1">
    <location>
        <begin position="262"/>
        <end position="287"/>
    </location>
</feature>
<feature type="region of interest" description="Disordered" evidence="1">
    <location>
        <begin position="205"/>
        <end position="227"/>
    </location>
</feature>
<dbReference type="Proteomes" id="UP000002499">
    <property type="component" value="Unassembled WGS sequence"/>
</dbReference>
<evidence type="ECO:0000256" key="2">
    <source>
        <dbReference type="SAM" id="Phobius"/>
    </source>
</evidence>
<feature type="transmembrane region" description="Helical" evidence="2">
    <location>
        <begin position="88"/>
        <end position="105"/>
    </location>
</feature>
<protein>
    <submittedName>
        <fullName evidence="3">Uncharacterized protein</fullName>
    </submittedName>
</protein>
<feature type="transmembrane region" description="Helical" evidence="2">
    <location>
        <begin position="24"/>
        <end position="47"/>
    </location>
</feature>
<dbReference type="InParanoid" id="E9EC37"/>
<organism evidence="4">
    <name type="scientific">Metarhizium acridum (strain CQMa 102)</name>
    <dbReference type="NCBI Taxonomy" id="655827"/>
    <lineage>
        <taxon>Eukaryota</taxon>
        <taxon>Fungi</taxon>
        <taxon>Dikarya</taxon>
        <taxon>Ascomycota</taxon>
        <taxon>Pezizomycotina</taxon>
        <taxon>Sordariomycetes</taxon>
        <taxon>Hypocreomycetidae</taxon>
        <taxon>Hypocreales</taxon>
        <taxon>Clavicipitaceae</taxon>
        <taxon>Metarhizium</taxon>
    </lineage>
</organism>
<keyword evidence="2" id="KW-1133">Transmembrane helix</keyword>